<dbReference type="EMBL" id="JBGBPQ010000005">
    <property type="protein sequence ID" value="KAL1523681.1"/>
    <property type="molecule type" value="Genomic_DNA"/>
</dbReference>
<dbReference type="Proteomes" id="UP001515480">
    <property type="component" value="Unassembled WGS sequence"/>
</dbReference>
<evidence type="ECO:0000256" key="1">
    <source>
        <dbReference type="SAM" id="Coils"/>
    </source>
</evidence>
<feature type="coiled-coil region" evidence="1">
    <location>
        <begin position="1243"/>
        <end position="1321"/>
    </location>
</feature>
<proteinExistence type="predicted"/>
<feature type="compositionally biased region" description="Basic and acidic residues" evidence="2">
    <location>
        <begin position="1430"/>
        <end position="1450"/>
    </location>
</feature>
<feature type="region of interest" description="Disordered" evidence="2">
    <location>
        <begin position="1041"/>
        <end position="1111"/>
    </location>
</feature>
<feature type="region of interest" description="Disordered" evidence="2">
    <location>
        <begin position="839"/>
        <end position="860"/>
    </location>
</feature>
<feature type="compositionally biased region" description="Polar residues" evidence="2">
    <location>
        <begin position="1086"/>
        <end position="1102"/>
    </location>
</feature>
<feature type="region of interest" description="Disordered" evidence="2">
    <location>
        <begin position="331"/>
        <end position="351"/>
    </location>
</feature>
<organism evidence="3 4">
    <name type="scientific">Prymnesium parvum</name>
    <name type="common">Toxic golden alga</name>
    <dbReference type="NCBI Taxonomy" id="97485"/>
    <lineage>
        <taxon>Eukaryota</taxon>
        <taxon>Haptista</taxon>
        <taxon>Haptophyta</taxon>
        <taxon>Prymnesiophyceae</taxon>
        <taxon>Prymnesiales</taxon>
        <taxon>Prymnesiaceae</taxon>
        <taxon>Prymnesium</taxon>
    </lineage>
</organism>
<reference evidence="3 4" key="1">
    <citation type="journal article" date="2024" name="Science">
        <title>Giant polyketide synthase enzymes in the biosynthesis of giant marine polyether toxins.</title>
        <authorList>
            <person name="Fallon T.R."/>
            <person name="Shende V.V."/>
            <person name="Wierzbicki I.H."/>
            <person name="Pendleton A.L."/>
            <person name="Watervoot N.F."/>
            <person name="Auber R.P."/>
            <person name="Gonzalez D.J."/>
            <person name="Wisecaver J.H."/>
            <person name="Moore B.S."/>
        </authorList>
    </citation>
    <scope>NUCLEOTIDE SEQUENCE [LARGE SCALE GENOMIC DNA]</scope>
    <source>
        <strain evidence="3 4">12B1</strain>
    </source>
</reference>
<gene>
    <name evidence="3" type="ORF">AB1Y20_018614</name>
</gene>
<keyword evidence="4" id="KW-1185">Reference proteome</keyword>
<accession>A0AB34JSU1</accession>
<keyword evidence="1" id="KW-0175">Coiled coil</keyword>
<feature type="coiled-coil region" evidence="1">
    <location>
        <begin position="973"/>
        <end position="1000"/>
    </location>
</feature>
<comment type="caution">
    <text evidence="3">The sequence shown here is derived from an EMBL/GenBank/DDBJ whole genome shotgun (WGS) entry which is preliminary data.</text>
</comment>
<name>A0AB34JSU1_PRYPA</name>
<feature type="coiled-coil region" evidence="1">
    <location>
        <begin position="509"/>
        <end position="618"/>
    </location>
</feature>
<evidence type="ECO:0000313" key="4">
    <source>
        <dbReference type="Proteomes" id="UP001515480"/>
    </source>
</evidence>
<evidence type="ECO:0000256" key="2">
    <source>
        <dbReference type="SAM" id="MobiDB-lite"/>
    </source>
</evidence>
<sequence length="1547" mass="171427">MYRSRSIFRGEDEHAESAASMLAPNYAACEIDNAGARRQHIALMQVEMESRCMSDMSVDMHDFSRLEPLPPPFLDGASLSLAAPRLSAFPEEPATRAPLQMVSRGTCNESERLTRSVEVNWARPQQLEPCGERQKPCRPRRAREQGSAHELSSAITSDNQQRTVARWPCPACAGGPPASTAGSRAPPPHLMPQPTTSAMAVYRASAVPPENHGHAACLSVPPQLRAPPPRPKCSCHHRAEAQTDPGARCELTTSDVSSVAPAAIFEQPPCRQPDQQAVELHSLAFPCAPPPAATLLSSASAPPLQEEQRLHPRALELCDVVDQGAVSSSLQADFADPGSKQDDVLEPMPTSSSCGLDGASAVACFVDLLVDLQASVESTMPDAYRRRAPTGVEGRAKAALAVETDAELEDARAYEGIISQLELETQSVQLSEVEQTLEATAELLSTLPIAGPASPCLHLPEAVQSQLMLVSAALSNLQLSASTQQLEMLNYQNEVARASARVDLGEEALRIEAAARAEAEARLEAQRRRAEHANNVIEHLNREAAERNDEINELHAALSALAREAETSRDEAEQRCHLLEQACVHSVYQASAIHLEALVKAEVTLQDLHDEVAALYRRLLPSAWSQYTKDSRSEGRHRIYSPSRPITSMVRSIDMQTASGEIRKMVDIQAARCAELSCSSWRWLELLATGLQQQADGRFDGRVLSIDLRDAEAQLMVCKRVNSERAAEIANLADVLREEREENQRQERAEQIKVSRERSLKRAETRLLSSALHDSDTEINELQRLVREARAEAKKQLQESGGLLERSKVQLKEHEETKAKLQLVLRELEGSELRATRLQETLSTRETELESSEEQRKDLEMKTSSELQAVHALLQEARATIELLQRQLVQASTAEEQAKVELQEGRTADLGRLAQLEMDLKNVSAQAAVLEDRLAEGAIREARLLTQVDAAAAEAREALESKKMEGEMKDALSSKLQAEVTQSQAEIEALERQLGTAELQAAATSLYTSFHNTWLVAMSEAFRRWISIPPKEKPRIAFPMESVTNSPRSPPGRASHNPGLSSPRADVPSLTSHAAIADSSRPEIGKSQTDQRSTTEQAQKHSVAQHWAEYHESRAPISPAKVAIARRSNRILEMQRVVWLSPLGGGACARAIGQWRLAAHAEGKRRLLDETRRIRSERDAAYDRERQLKRGLASLRQERDEIAAALSAAEAAVKRDGESTELAHAKRLVSIVANERDAQAKLAREAKENLAAQQADLDAAAERHKSDKRALASALLADLRAEKKDISAWELRIQEKEKASRAELERMRLEYERQAQLLEKSSVEKGRLEERQRLRSELEQLQHHRREFTRCEALRRAILLSDARDLHFVGRSIRRWYIAALVSGWAPAVDEAKRLNGADREASKLSKQVSTLSRELKEERTAHQQTLSRLKSERRSIATTKQEKEEHLQKEARLAADLEASRRREDAHRGQTAALKREVAELRQALSASRQQPPVVDDREAQQDMAHRVAHQRDVALQEVGVLAKELETLQVSLASPALRSPAPQRG</sequence>
<evidence type="ECO:0000313" key="3">
    <source>
        <dbReference type="EMBL" id="KAL1523681.1"/>
    </source>
</evidence>
<feature type="region of interest" description="Disordered" evidence="2">
    <location>
        <begin position="129"/>
        <end position="160"/>
    </location>
</feature>
<feature type="region of interest" description="Disordered" evidence="2">
    <location>
        <begin position="1398"/>
        <end position="1450"/>
    </location>
</feature>
<protein>
    <submittedName>
        <fullName evidence="3">Uncharacterized protein</fullName>
    </submittedName>
</protein>